<name>A0A6A4HHN7_9AGAR</name>
<dbReference type="Proteomes" id="UP000799118">
    <property type="component" value="Unassembled WGS sequence"/>
</dbReference>
<sequence>MFPTLGNDHPDAYQHQCDWYPPHERDVLTVLGEACREHIGRWNYLRVTFSIMEKLCGLMAALCPLQSNLQMGARFHLLEVVEFHAQRYTKPLDLIISQIEQPFSFGHFLFHCPNLRMLDIPHRRLHRLGKHD</sequence>
<proteinExistence type="predicted"/>
<dbReference type="AlphaFoldDB" id="A0A6A4HHN7"/>
<evidence type="ECO:0000313" key="1">
    <source>
        <dbReference type="EMBL" id="KAE9397433.1"/>
    </source>
</evidence>
<keyword evidence="2" id="KW-1185">Reference proteome</keyword>
<evidence type="ECO:0000313" key="2">
    <source>
        <dbReference type="Proteomes" id="UP000799118"/>
    </source>
</evidence>
<dbReference type="EMBL" id="ML769497">
    <property type="protein sequence ID" value="KAE9397433.1"/>
    <property type="molecule type" value="Genomic_DNA"/>
</dbReference>
<reference evidence="1" key="1">
    <citation type="journal article" date="2019" name="Environ. Microbiol.">
        <title>Fungal ecological strategies reflected in gene transcription - a case study of two litter decomposers.</title>
        <authorList>
            <person name="Barbi F."/>
            <person name="Kohler A."/>
            <person name="Barry K."/>
            <person name="Baskaran P."/>
            <person name="Daum C."/>
            <person name="Fauchery L."/>
            <person name="Ihrmark K."/>
            <person name="Kuo A."/>
            <person name="LaButti K."/>
            <person name="Lipzen A."/>
            <person name="Morin E."/>
            <person name="Grigoriev I.V."/>
            <person name="Henrissat B."/>
            <person name="Lindahl B."/>
            <person name="Martin F."/>
        </authorList>
    </citation>
    <scope>NUCLEOTIDE SEQUENCE</scope>
    <source>
        <strain evidence="1">JB14</strain>
    </source>
</reference>
<gene>
    <name evidence="1" type="ORF">BT96DRAFT_72566</name>
</gene>
<accession>A0A6A4HHN7</accession>
<organism evidence="1 2">
    <name type="scientific">Gymnopus androsaceus JB14</name>
    <dbReference type="NCBI Taxonomy" id="1447944"/>
    <lineage>
        <taxon>Eukaryota</taxon>
        <taxon>Fungi</taxon>
        <taxon>Dikarya</taxon>
        <taxon>Basidiomycota</taxon>
        <taxon>Agaricomycotina</taxon>
        <taxon>Agaricomycetes</taxon>
        <taxon>Agaricomycetidae</taxon>
        <taxon>Agaricales</taxon>
        <taxon>Marasmiineae</taxon>
        <taxon>Omphalotaceae</taxon>
        <taxon>Gymnopus</taxon>
    </lineage>
</organism>
<protein>
    <submittedName>
        <fullName evidence="1">Uncharacterized protein</fullName>
    </submittedName>
</protein>